<reference evidence="2" key="3">
    <citation type="submission" date="2025-09" db="UniProtKB">
        <authorList>
            <consortium name="Ensembl"/>
        </authorList>
    </citation>
    <scope>IDENTIFICATION</scope>
    <source>
        <strain evidence="2">Hd-rR</strain>
    </source>
</reference>
<proteinExistence type="predicted"/>
<dbReference type="AlphaFoldDB" id="A0A3B3HKP6"/>
<dbReference type="SUPFAM" id="SSF53098">
    <property type="entry name" value="Ribonuclease H-like"/>
    <property type="match status" value="1"/>
</dbReference>
<dbReference type="Pfam" id="PF18658">
    <property type="entry name" value="zf-C2H2_12"/>
    <property type="match status" value="1"/>
</dbReference>
<dbReference type="InParanoid" id="A0A3B3HKP6"/>
<dbReference type="GeneTree" id="ENSGT00950000182812"/>
<dbReference type="InterPro" id="IPR040647">
    <property type="entry name" value="SPIN-DOC_Znf-C2H2"/>
</dbReference>
<evidence type="ECO:0000313" key="2">
    <source>
        <dbReference type="Ensembl" id="ENSORLP00000031885.1"/>
    </source>
</evidence>
<evidence type="ECO:0000313" key="3">
    <source>
        <dbReference type="Proteomes" id="UP000001038"/>
    </source>
</evidence>
<sequence length="615" mass="69768">MAEKRKKTYLFHSEWEEEFFFTTVKETCVCLICGTTVATAKRHNVERHFNTCHKSYHDKYPPASALRAEKARELKTALGKQQSFFTRPTKNSQKASEASFRATHFLIKKKKAFTDGEVVKEAMLLIANTVFKDEKNGSDLISTLSDVQLGASTMARRVSAMSSNLVDQLEQDLAKCKWFSLQCDESVDSSSTAQLLVFIRMVFNDFSTKEELLTLLPLKTTTRGVDIYNTVKEFFVQKKVPLEKLVAVTTDGAPAMVGRQTGFIAHCKRDPDFPKFLHYHCIIHQQALCAKVIGFGHVMTPVVKIINNIRSKAKQHRIFKVLLEEMSAEYGDLLLHTEIRWLSRGRVLHRFLSLLREIKEFMQSKGEDVSLLEDTEWTLDLAFLVDITGKLNLLNCQLQGKGKTVVDMISALNAFKAKMNAFSADLQRKKVLHFPSVQSVLKDNASASETFEKVAEKYIEVINRLGQEFENRFCDLHQLEPCVFFISNPFMNGDTTCFAEQLSATFNLDAGQVEIEIITLQNDLHLKAYQAAPNFWRLVDTEKYSGVCTAAMKVASLFGSTYLCESAFSDMNFIKNKHRTRLTDAHLRDSLTVAVSSYTPDYNTLVNSMQCQSSH</sequence>
<feature type="domain" description="SPIN-DOC-like zinc-finger" evidence="1">
    <location>
        <begin position="13"/>
        <end position="56"/>
    </location>
</feature>
<keyword evidence="3" id="KW-1185">Reference proteome</keyword>
<protein>
    <recommendedName>
        <fullName evidence="1">SPIN-DOC-like zinc-finger domain-containing protein</fullName>
    </recommendedName>
</protein>
<name>A0A3B3HKP6_ORYLA</name>
<dbReference type="PANTHER" id="PTHR45913">
    <property type="entry name" value="EPM2A-INTERACTING PROTEIN 1"/>
    <property type="match status" value="1"/>
</dbReference>
<accession>A0A3B3HKP6</accession>
<reference evidence="2" key="2">
    <citation type="submission" date="2025-08" db="UniProtKB">
        <authorList>
            <consortium name="Ensembl"/>
        </authorList>
    </citation>
    <scope>IDENTIFICATION</scope>
    <source>
        <strain evidence="2">Hd-rR</strain>
    </source>
</reference>
<dbReference type="Bgee" id="ENSORLG00000025904">
    <property type="expression patterns" value="Expressed in gastrula and 8 other cell types or tissues"/>
</dbReference>
<dbReference type="InterPro" id="IPR012337">
    <property type="entry name" value="RNaseH-like_sf"/>
</dbReference>
<organism evidence="2 3">
    <name type="scientific">Oryzias latipes</name>
    <name type="common">Japanese rice fish</name>
    <name type="synonym">Japanese killifish</name>
    <dbReference type="NCBI Taxonomy" id="8090"/>
    <lineage>
        <taxon>Eukaryota</taxon>
        <taxon>Metazoa</taxon>
        <taxon>Chordata</taxon>
        <taxon>Craniata</taxon>
        <taxon>Vertebrata</taxon>
        <taxon>Euteleostomi</taxon>
        <taxon>Actinopterygii</taxon>
        <taxon>Neopterygii</taxon>
        <taxon>Teleostei</taxon>
        <taxon>Neoteleostei</taxon>
        <taxon>Acanthomorphata</taxon>
        <taxon>Ovalentaria</taxon>
        <taxon>Atherinomorphae</taxon>
        <taxon>Beloniformes</taxon>
        <taxon>Adrianichthyidae</taxon>
        <taxon>Oryziinae</taxon>
        <taxon>Oryzias</taxon>
    </lineage>
</organism>
<evidence type="ECO:0000259" key="1">
    <source>
        <dbReference type="Pfam" id="PF18658"/>
    </source>
</evidence>
<dbReference type="Ensembl" id="ENSORLT00000046355.1">
    <property type="protein sequence ID" value="ENSORLP00000031885.1"/>
    <property type="gene ID" value="ENSORLG00000025904.1"/>
</dbReference>
<dbReference type="PANTHER" id="PTHR45913:SF21">
    <property type="entry name" value="DUF4371 DOMAIN-CONTAINING PROTEIN"/>
    <property type="match status" value="1"/>
</dbReference>
<dbReference type="Proteomes" id="UP000001038">
    <property type="component" value="Chromosome 21"/>
</dbReference>
<reference evidence="2 3" key="1">
    <citation type="journal article" date="2007" name="Nature">
        <title>The medaka draft genome and insights into vertebrate genome evolution.</title>
        <authorList>
            <person name="Kasahara M."/>
            <person name="Naruse K."/>
            <person name="Sasaki S."/>
            <person name="Nakatani Y."/>
            <person name="Qu W."/>
            <person name="Ahsan B."/>
            <person name="Yamada T."/>
            <person name="Nagayasu Y."/>
            <person name="Doi K."/>
            <person name="Kasai Y."/>
            <person name="Jindo T."/>
            <person name="Kobayashi D."/>
            <person name="Shimada A."/>
            <person name="Toyoda A."/>
            <person name="Kuroki Y."/>
            <person name="Fujiyama A."/>
            <person name="Sasaki T."/>
            <person name="Shimizu A."/>
            <person name="Asakawa S."/>
            <person name="Shimizu N."/>
            <person name="Hashimoto S."/>
            <person name="Yang J."/>
            <person name="Lee Y."/>
            <person name="Matsushima K."/>
            <person name="Sugano S."/>
            <person name="Sakaizumi M."/>
            <person name="Narita T."/>
            <person name="Ohishi K."/>
            <person name="Haga S."/>
            <person name="Ohta F."/>
            <person name="Nomoto H."/>
            <person name="Nogata K."/>
            <person name="Morishita T."/>
            <person name="Endo T."/>
            <person name="Shin-I T."/>
            <person name="Takeda H."/>
            <person name="Morishita S."/>
            <person name="Kohara Y."/>
        </authorList>
    </citation>
    <scope>NUCLEOTIDE SEQUENCE [LARGE SCALE GENOMIC DNA]</scope>
    <source>
        <strain evidence="2 3">Hd-rR</strain>
    </source>
</reference>